<proteinExistence type="predicted"/>
<dbReference type="InterPro" id="IPR008302">
    <property type="entry name" value="NamZ"/>
</dbReference>
<evidence type="ECO:0000313" key="5">
    <source>
        <dbReference type="Proteomes" id="UP000305471"/>
    </source>
</evidence>
<dbReference type="OrthoDB" id="9801061at2"/>
<keyword evidence="1" id="KW-0732">Signal</keyword>
<reference evidence="4 5" key="1">
    <citation type="submission" date="2019-04" db="EMBL/GenBank/DDBJ databases">
        <title>Alteromonas portus sp. nov., an alginate lyase-excreting marine bacterium.</title>
        <authorList>
            <person name="Huang H."/>
            <person name="Mo K."/>
            <person name="Bao S."/>
        </authorList>
    </citation>
    <scope>NUCLEOTIDE SEQUENCE [LARGE SCALE GENOMIC DNA]</scope>
    <source>
        <strain evidence="4 5">HB161718</strain>
    </source>
</reference>
<keyword evidence="5" id="KW-1185">Reference proteome</keyword>
<dbReference type="InterPro" id="IPR048503">
    <property type="entry name" value="NamZ_C"/>
</dbReference>
<comment type="caution">
    <text evidence="4">The sequence shown here is derived from an EMBL/GenBank/DDBJ whole genome shotgun (WGS) entry which is preliminary data.</text>
</comment>
<accession>A0A4U0Z8Z8</accession>
<evidence type="ECO:0000256" key="1">
    <source>
        <dbReference type="SAM" id="SignalP"/>
    </source>
</evidence>
<feature type="chain" id="PRO_5020494247" evidence="1">
    <location>
        <begin position="31"/>
        <end position="513"/>
    </location>
</feature>
<dbReference type="Gene3D" id="3.90.1150.140">
    <property type="match status" value="1"/>
</dbReference>
<evidence type="ECO:0000313" key="4">
    <source>
        <dbReference type="EMBL" id="TKB01097.1"/>
    </source>
</evidence>
<dbReference type="EMBL" id="SWCO01000011">
    <property type="protein sequence ID" value="TKB01097.1"/>
    <property type="molecule type" value="Genomic_DNA"/>
</dbReference>
<dbReference type="Proteomes" id="UP000305471">
    <property type="component" value="Unassembled WGS sequence"/>
</dbReference>
<dbReference type="PANTHER" id="PTHR42915">
    <property type="entry name" value="HYPOTHETICAL 460 KDA PROTEIN IN FEUA-SIGW INTERGENIC REGION [PRECURSOR]"/>
    <property type="match status" value="1"/>
</dbReference>
<dbReference type="Pfam" id="PF07075">
    <property type="entry name" value="NamZ_N"/>
    <property type="match status" value="1"/>
</dbReference>
<evidence type="ECO:0000259" key="2">
    <source>
        <dbReference type="Pfam" id="PF07075"/>
    </source>
</evidence>
<evidence type="ECO:0000259" key="3">
    <source>
        <dbReference type="Pfam" id="PF20732"/>
    </source>
</evidence>
<feature type="domain" description="Peptidoglycan beta-N-acetylmuramidase NamZ C-terminal" evidence="3">
    <location>
        <begin position="344"/>
        <end position="509"/>
    </location>
</feature>
<dbReference type="InterPro" id="IPR048502">
    <property type="entry name" value="NamZ_N"/>
</dbReference>
<dbReference type="RefSeq" id="WP_136783491.1">
    <property type="nucleotide sequence ID" value="NZ_SWCO01000011.1"/>
</dbReference>
<name>A0A4U0Z8Z8_9ALTE</name>
<dbReference type="Gene3D" id="3.40.50.12170">
    <property type="entry name" value="Uncharacterised protein PF07075, DUF1343"/>
    <property type="match status" value="1"/>
</dbReference>
<organism evidence="4 5">
    <name type="scientific">Alteromonas portus</name>
    <dbReference type="NCBI Taxonomy" id="2565549"/>
    <lineage>
        <taxon>Bacteria</taxon>
        <taxon>Pseudomonadati</taxon>
        <taxon>Pseudomonadota</taxon>
        <taxon>Gammaproteobacteria</taxon>
        <taxon>Alteromonadales</taxon>
        <taxon>Alteromonadaceae</taxon>
        <taxon>Alteromonas/Salinimonas group</taxon>
        <taxon>Alteromonas</taxon>
    </lineage>
</organism>
<dbReference type="AlphaFoldDB" id="A0A4U0Z8Z8"/>
<gene>
    <name evidence="4" type="ORF">E5672_17870</name>
</gene>
<sequence>MNKIVKRLTSNAFITVLSLALISLSLNGCAQESLSTHVYTSDTDGKAKHPTLIEKQSTLIAKQTRLTEKQPVPGAKQSVSSTKQISVGAERYSKYLHLLAGKRVSLVVNQSALVSTRNTSPSSTVELEERQSSNSLATQLNTIKTSQRNQHLLDALLQRSINVVSIMSPEHGFRGDKGAGEKVDSNIDAKTGLPIHSLYGATKKPTTEMLEGIDVIVFDIQDVGVRFYTYLSTLHYVLEAAFARNIDVIVLDRPNPNGRYVDGPVLQSEFSSFIGMHPIPVLHGMTLGELAQMIVGEGWLGIDASSYDKAKLTVVPVGDYKRTAHYSLPVAPSPNLPNDLSIRLYPTLCFFEGTDVSIGRGTDFPFQLIGHPFVEFGKTKILVNANSAAPHPKHENTLVNAHVFNYADSINSEAFSPKPAIQEYTPINGLHIDTLIDAYSRFSEYNKGVNTSGGSEETFFTRPDFFDKLAGTDALRIQIQAGKTPAEIRQSWQKDLEKFREKRKAYLLYEDTD</sequence>
<feature type="signal peptide" evidence="1">
    <location>
        <begin position="1"/>
        <end position="30"/>
    </location>
</feature>
<feature type="domain" description="Peptidoglycan beta-N-acetylmuramidase NamZ N-terminal" evidence="2">
    <location>
        <begin position="145"/>
        <end position="338"/>
    </location>
</feature>
<dbReference type="PANTHER" id="PTHR42915:SF1">
    <property type="entry name" value="PEPTIDOGLYCAN BETA-N-ACETYLMURAMIDASE NAMZ"/>
    <property type="match status" value="1"/>
</dbReference>
<protein>
    <submittedName>
        <fullName evidence="4">DUF1343 domain-containing protein</fullName>
    </submittedName>
</protein>
<dbReference type="Pfam" id="PF20732">
    <property type="entry name" value="NamZ_C"/>
    <property type="match status" value="1"/>
</dbReference>
<dbReference type="GO" id="GO:0033922">
    <property type="term" value="F:peptidoglycan beta-N-acetylmuramidase activity"/>
    <property type="evidence" value="ECO:0007669"/>
    <property type="project" value="InterPro"/>
</dbReference>